<dbReference type="GO" id="GO:0005856">
    <property type="term" value="C:cytoskeleton"/>
    <property type="evidence" value="ECO:0007669"/>
    <property type="project" value="UniProtKB-SubCell"/>
</dbReference>
<name>A0A2J7ZPJ3_9CHLO</name>
<dbReference type="Pfam" id="PF12309">
    <property type="entry name" value="KBP_C"/>
    <property type="match status" value="1"/>
</dbReference>
<dbReference type="PANTHER" id="PTHR46321:SF1">
    <property type="entry name" value="KIF-BINDING PROTEIN"/>
    <property type="match status" value="1"/>
</dbReference>
<evidence type="ECO:0000313" key="8">
    <source>
        <dbReference type="Proteomes" id="UP000236333"/>
    </source>
</evidence>
<feature type="region of interest" description="Disordered" evidence="6">
    <location>
        <begin position="277"/>
        <end position="320"/>
    </location>
</feature>
<evidence type="ECO:0000256" key="1">
    <source>
        <dbReference type="ARBA" id="ARBA00004245"/>
    </source>
</evidence>
<feature type="compositionally biased region" description="Low complexity" evidence="6">
    <location>
        <begin position="71"/>
        <end position="98"/>
    </location>
</feature>
<protein>
    <recommendedName>
        <fullName evidence="3">KIF-binding protein</fullName>
    </recommendedName>
</protein>
<gene>
    <name evidence="7" type="ORF">TSOC_011852</name>
</gene>
<feature type="region of interest" description="Disordered" evidence="6">
    <location>
        <begin position="59"/>
        <end position="124"/>
    </location>
</feature>
<keyword evidence="8" id="KW-1185">Reference proteome</keyword>
<reference evidence="7 8" key="1">
    <citation type="journal article" date="2017" name="Mol. Biol. Evol.">
        <title>The 4-celled Tetrabaena socialis nuclear genome reveals the essential components for genetic control of cell number at the origin of multicellularity in the volvocine lineage.</title>
        <authorList>
            <person name="Featherston J."/>
            <person name="Arakaki Y."/>
            <person name="Hanschen E.R."/>
            <person name="Ferris P.J."/>
            <person name="Michod R.E."/>
            <person name="Olson B.J.S.C."/>
            <person name="Nozaki H."/>
            <person name="Durand P.M."/>
        </authorList>
    </citation>
    <scope>NUCLEOTIDE SEQUENCE [LARGE SCALE GENOMIC DNA]</scope>
    <source>
        <strain evidence="7 8">NIES-571</strain>
    </source>
</reference>
<feature type="compositionally biased region" description="Low complexity" evidence="6">
    <location>
        <begin position="346"/>
        <end position="356"/>
    </location>
</feature>
<feature type="compositionally biased region" description="Basic and acidic residues" evidence="6">
    <location>
        <begin position="335"/>
        <end position="345"/>
    </location>
</feature>
<dbReference type="EMBL" id="PGGS01000704">
    <property type="protein sequence ID" value="PNH02188.1"/>
    <property type="molecule type" value="Genomic_DNA"/>
</dbReference>
<dbReference type="Proteomes" id="UP000236333">
    <property type="component" value="Unassembled WGS sequence"/>
</dbReference>
<accession>A0A2J7ZPJ3</accession>
<dbReference type="OrthoDB" id="409897at2759"/>
<evidence type="ECO:0000256" key="4">
    <source>
        <dbReference type="ARBA" id="ARBA00022490"/>
    </source>
</evidence>
<dbReference type="InterPro" id="IPR022083">
    <property type="entry name" value="KBP"/>
</dbReference>
<keyword evidence="4" id="KW-0963">Cytoplasm</keyword>
<feature type="compositionally biased region" description="Low complexity" evidence="6">
    <location>
        <begin position="277"/>
        <end position="290"/>
    </location>
</feature>
<comment type="caution">
    <text evidence="7">The sequence shown here is derived from an EMBL/GenBank/DDBJ whole genome shotgun (WGS) entry which is preliminary data.</text>
</comment>
<proteinExistence type="inferred from homology"/>
<evidence type="ECO:0000256" key="3">
    <source>
        <dbReference type="ARBA" id="ARBA00016840"/>
    </source>
</evidence>
<evidence type="ECO:0000256" key="2">
    <source>
        <dbReference type="ARBA" id="ARBA00010305"/>
    </source>
</evidence>
<sequence length="816" mass="83615">MALVQELVEAIKRACVISSQEEDEAEPYKYHYEAADLLKAALAAAPTPTAAAHAAVAVSPGAPSAPPPGDAVPAAAAAPADPSAALAGGADAAGTGPSHPHPPPQQPPAPPAPQQQQQQLPPPSDLELAVAAARIRFGLLLLDTDLLSEGQAAVEAGLRPLESAEPGAGANYTAWLLESYNALGALHSQRGELEQALQWLLRSEQLYRSVSATGTCHAQLAEAALPAAGCPPAAVHGDDGAAAVAAEAALPVAGRQVAPPGDDGAAAGVECGAQQTAEAGAETGPGAGAEPKAEAGGTGRAEAGGDAGAQATAAGEEGRGAGVAAVEAAAGAEAAGKEGPGRGETAEAGSATAWAADAAPAADHSLAEGAVPAAAIADPAAAAAPANAIASSSAAAFASEQPPHLRLALPHNDADAVQAQYTSTLYFLAQVYGHQQQADKSALYCAATLNRQLASGKYVLDTWVNNCLQLGGYYAKVHAYGMAMYCHAAAQAVADRDAAAGAELGEDVAANIQLAAGRVTMMRLAASLARHVEGKDLEMHYPDASHLPEHLRFPGLAVPPPDTFPWGAAALAHDFASARELFNAALPYFKAAMSYYQLDGWVTDHMGILMDMSNLYRLLAGFESDPGRVAAMHRCRAQLLEPLSGVLSPVHFPGLRPLRCSDSCRPLTSIPGAPLLLSSHPPPHQAATAASSASKFYQRFIRSFAPDAASPLPDRIDEDNEGYFLMASFGLGRMLHRMRPAGLAGAPGGPGDASYTAVVMAAHKHLQWTSEYVKKHALQNWTQEAQAAEELSELLVEQMRLRAMAAARLGRTAASK</sequence>
<evidence type="ECO:0000256" key="5">
    <source>
        <dbReference type="ARBA" id="ARBA00023212"/>
    </source>
</evidence>
<dbReference type="AlphaFoldDB" id="A0A2J7ZPJ3"/>
<comment type="subcellular location">
    <subcellularLocation>
        <location evidence="1">Cytoplasm</location>
        <location evidence="1">Cytoskeleton</location>
    </subcellularLocation>
</comment>
<organism evidence="7 8">
    <name type="scientific">Tetrabaena socialis</name>
    <dbReference type="NCBI Taxonomy" id="47790"/>
    <lineage>
        <taxon>Eukaryota</taxon>
        <taxon>Viridiplantae</taxon>
        <taxon>Chlorophyta</taxon>
        <taxon>core chlorophytes</taxon>
        <taxon>Chlorophyceae</taxon>
        <taxon>CS clade</taxon>
        <taxon>Chlamydomonadales</taxon>
        <taxon>Tetrabaenaceae</taxon>
        <taxon>Tetrabaena</taxon>
    </lineage>
</organism>
<comment type="similarity">
    <text evidence="2">Belongs to the KIF-binding protein family.</text>
</comment>
<keyword evidence="5" id="KW-0206">Cytoskeleton</keyword>
<evidence type="ECO:0000313" key="7">
    <source>
        <dbReference type="EMBL" id="PNH02188.1"/>
    </source>
</evidence>
<feature type="compositionally biased region" description="Pro residues" evidence="6">
    <location>
        <begin position="99"/>
        <end position="113"/>
    </location>
</feature>
<dbReference type="PANTHER" id="PTHR46321">
    <property type="entry name" value="KIF1-BINDING PROTEIN"/>
    <property type="match status" value="1"/>
</dbReference>
<evidence type="ECO:0000256" key="6">
    <source>
        <dbReference type="SAM" id="MobiDB-lite"/>
    </source>
</evidence>
<feature type="region of interest" description="Disordered" evidence="6">
    <location>
        <begin position="333"/>
        <end position="356"/>
    </location>
</feature>